<dbReference type="Proteomes" id="UP001194468">
    <property type="component" value="Unassembled WGS sequence"/>
</dbReference>
<protein>
    <submittedName>
        <fullName evidence="1">Uncharacterized protein</fullName>
    </submittedName>
</protein>
<name>A0AAD4GMS7_BOLED</name>
<sequence>MECDSLDILLSSETSYTLQSKASYYVLAFEPGGSATVSFIGYGSSALRWTVQHPAGTVLLALLDSFGASLGVGPDTAPKITPPLFGRPISCRPWETSFSGGKLPNLIDTVVLGVHGDFAPSKEYILPCAGRGGQPTGKFS</sequence>
<comment type="caution">
    <text evidence="1">The sequence shown here is derived from an EMBL/GenBank/DDBJ whole genome shotgun (WGS) entry which is preliminary data.</text>
</comment>
<reference evidence="1" key="2">
    <citation type="journal article" date="2020" name="Nat. Commun.">
        <title>Large-scale genome sequencing of mycorrhizal fungi provides insights into the early evolution of symbiotic traits.</title>
        <authorList>
            <person name="Miyauchi S."/>
            <person name="Kiss E."/>
            <person name="Kuo A."/>
            <person name="Drula E."/>
            <person name="Kohler A."/>
            <person name="Sanchez-Garcia M."/>
            <person name="Morin E."/>
            <person name="Andreopoulos B."/>
            <person name="Barry K.W."/>
            <person name="Bonito G."/>
            <person name="Buee M."/>
            <person name="Carver A."/>
            <person name="Chen C."/>
            <person name="Cichocki N."/>
            <person name="Clum A."/>
            <person name="Culley D."/>
            <person name="Crous P.W."/>
            <person name="Fauchery L."/>
            <person name="Girlanda M."/>
            <person name="Hayes R.D."/>
            <person name="Keri Z."/>
            <person name="LaButti K."/>
            <person name="Lipzen A."/>
            <person name="Lombard V."/>
            <person name="Magnuson J."/>
            <person name="Maillard F."/>
            <person name="Murat C."/>
            <person name="Nolan M."/>
            <person name="Ohm R.A."/>
            <person name="Pangilinan J."/>
            <person name="Pereira M.F."/>
            <person name="Perotto S."/>
            <person name="Peter M."/>
            <person name="Pfister S."/>
            <person name="Riley R."/>
            <person name="Sitrit Y."/>
            <person name="Stielow J.B."/>
            <person name="Szollosi G."/>
            <person name="Zifcakova L."/>
            <person name="Stursova M."/>
            <person name="Spatafora J.W."/>
            <person name="Tedersoo L."/>
            <person name="Vaario L.M."/>
            <person name="Yamada A."/>
            <person name="Yan M."/>
            <person name="Wang P."/>
            <person name="Xu J."/>
            <person name="Bruns T."/>
            <person name="Baldrian P."/>
            <person name="Vilgalys R."/>
            <person name="Dunand C."/>
            <person name="Henrissat B."/>
            <person name="Grigoriev I.V."/>
            <person name="Hibbett D."/>
            <person name="Nagy L.G."/>
            <person name="Martin F.M."/>
        </authorList>
    </citation>
    <scope>NUCLEOTIDE SEQUENCE</scope>
    <source>
        <strain evidence="1">BED1</strain>
    </source>
</reference>
<accession>A0AAD4GMS7</accession>
<reference evidence="1" key="1">
    <citation type="submission" date="2019-10" db="EMBL/GenBank/DDBJ databases">
        <authorList>
            <consortium name="DOE Joint Genome Institute"/>
            <person name="Kuo A."/>
            <person name="Miyauchi S."/>
            <person name="Kiss E."/>
            <person name="Drula E."/>
            <person name="Kohler A."/>
            <person name="Sanchez-Garcia M."/>
            <person name="Andreopoulos B."/>
            <person name="Barry K.W."/>
            <person name="Bonito G."/>
            <person name="Buee M."/>
            <person name="Carver A."/>
            <person name="Chen C."/>
            <person name="Cichocki N."/>
            <person name="Clum A."/>
            <person name="Culley D."/>
            <person name="Crous P.W."/>
            <person name="Fauchery L."/>
            <person name="Girlanda M."/>
            <person name="Hayes R."/>
            <person name="Keri Z."/>
            <person name="LaButti K."/>
            <person name="Lipzen A."/>
            <person name="Lombard V."/>
            <person name="Magnuson J."/>
            <person name="Maillard F."/>
            <person name="Morin E."/>
            <person name="Murat C."/>
            <person name="Nolan M."/>
            <person name="Ohm R."/>
            <person name="Pangilinan J."/>
            <person name="Pereira M."/>
            <person name="Perotto S."/>
            <person name="Peter M."/>
            <person name="Riley R."/>
            <person name="Sitrit Y."/>
            <person name="Stielow B."/>
            <person name="Szollosi G."/>
            <person name="Zifcakova L."/>
            <person name="Stursova M."/>
            <person name="Spatafora J.W."/>
            <person name="Tedersoo L."/>
            <person name="Vaario L.-M."/>
            <person name="Yamada A."/>
            <person name="Yan M."/>
            <person name="Wang P."/>
            <person name="Xu J."/>
            <person name="Bruns T."/>
            <person name="Baldrian P."/>
            <person name="Vilgalys R."/>
            <person name="Henrissat B."/>
            <person name="Grigoriev I.V."/>
            <person name="Hibbett D."/>
            <person name="Nagy L.G."/>
            <person name="Martin F.M."/>
        </authorList>
    </citation>
    <scope>NUCLEOTIDE SEQUENCE</scope>
    <source>
        <strain evidence="1">BED1</strain>
    </source>
</reference>
<dbReference type="EMBL" id="WHUW01000001">
    <property type="protein sequence ID" value="KAF8452019.1"/>
    <property type="molecule type" value="Genomic_DNA"/>
</dbReference>
<evidence type="ECO:0000313" key="2">
    <source>
        <dbReference type="Proteomes" id="UP001194468"/>
    </source>
</evidence>
<keyword evidence="2" id="KW-1185">Reference proteome</keyword>
<dbReference type="AlphaFoldDB" id="A0AAD4GMS7"/>
<organism evidence="1 2">
    <name type="scientific">Boletus edulis BED1</name>
    <dbReference type="NCBI Taxonomy" id="1328754"/>
    <lineage>
        <taxon>Eukaryota</taxon>
        <taxon>Fungi</taxon>
        <taxon>Dikarya</taxon>
        <taxon>Basidiomycota</taxon>
        <taxon>Agaricomycotina</taxon>
        <taxon>Agaricomycetes</taxon>
        <taxon>Agaricomycetidae</taxon>
        <taxon>Boletales</taxon>
        <taxon>Boletineae</taxon>
        <taxon>Boletaceae</taxon>
        <taxon>Boletoideae</taxon>
        <taxon>Boletus</taxon>
    </lineage>
</organism>
<proteinExistence type="predicted"/>
<evidence type="ECO:0000313" key="1">
    <source>
        <dbReference type="EMBL" id="KAF8452019.1"/>
    </source>
</evidence>
<gene>
    <name evidence="1" type="ORF">L210DRAFT_876013</name>
</gene>